<dbReference type="AlphaFoldDB" id="D7BKB6"/>
<evidence type="ECO:0000313" key="1">
    <source>
        <dbReference type="EMBL" id="ADH93096.1"/>
    </source>
</evidence>
<dbReference type="eggNOG" id="COG0840">
    <property type="taxonomic scope" value="Bacteria"/>
</dbReference>
<dbReference type="HOGENOM" id="CLU_032045_1_0_11"/>
<sequence length="442" mass="48621">MVEPNGQAHNVAAHELFFSTTDSRGVIDLSNSVFIRMSRYERVQLAGAPHNIIRHPHMPGGAFKTMWETISGGEPFGAYVTNMAADGSEYRVFATVTPLDGGGYLSVRSAPMNNDLAQAANRIYSHVRQVENAAALEGQNRRACARLGAQALVSDLELAGFASYDDFMHMALTSEVSAWEAHNGDFPVRDSGSQLGELLLEAHQIHTYFSQWMKDQEQLHHLVEEIGGAVAHVRSTMADMAHVGQEFSAHSVSRPDLTMPLSVWISMQDIIGGYMDGLVAKLTELRANIKHTQVNIALSRLHLSMYGQFVCELIDMQNDPDSVRSLRMLGRALREDFARLDTQVARTSSLIQNAKNYVRNVSDAVAIPRQLLGVWETTTGQAMDSAVETELAAAVAHAKSKTDTAISALEAFYDHLGTENLSAHNREKYEAHLAKLCDVDNV</sequence>
<name>D7BKB6_ARCHD</name>
<dbReference type="STRING" id="644284.Arch_1394"/>
<evidence type="ECO:0008006" key="3">
    <source>
        <dbReference type="Google" id="ProtNLM"/>
    </source>
</evidence>
<dbReference type="EMBL" id="CP002045">
    <property type="protein sequence ID" value="ADH93096.1"/>
    <property type="molecule type" value="Genomic_DNA"/>
</dbReference>
<dbReference type="RefSeq" id="WP_013170587.1">
    <property type="nucleotide sequence ID" value="NC_014218.1"/>
</dbReference>
<gene>
    <name evidence="1" type="ordered locus">Arch_1394</name>
</gene>
<keyword evidence="2" id="KW-1185">Reference proteome</keyword>
<organism evidence="1 2">
    <name type="scientific">Arcanobacterium haemolyticum (strain ATCC 9345 / DSM 20595 / CCM 5947 / CCUG 17215 / LMG 16163 / NBRC 15585 / NCTC 8452 / 11018)</name>
    <dbReference type="NCBI Taxonomy" id="644284"/>
    <lineage>
        <taxon>Bacteria</taxon>
        <taxon>Bacillati</taxon>
        <taxon>Actinomycetota</taxon>
        <taxon>Actinomycetes</taxon>
        <taxon>Actinomycetales</taxon>
        <taxon>Actinomycetaceae</taxon>
        <taxon>Arcanobacterium</taxon>
    </lineage>
</organism>
<dbReference type="Proteomes" id="UP000000376">
    <property type="component" value="Chromosome"/>
</dbReference>
<reference evidence="1 2" key="1">
    <citation type="journal article" date="2010" name="Stand. Genomic Sci.">
        <title>Complete genome sequence of Arcanobacterium haemolyticum type strain (11018).</title>
        <authorList>
            <person name="Yasawong M."/>
            <person name="Teshima H."/>
            <person name="Lapidus A."/>
            <person name="Nolan M."/>
            <person name="Lucas S."/>
            <person name="Glavina Del Rio T."/>
            <person name="Tice H."/>
            <person name="Cheng J."/>
            <person name="Bruce D."/>
            <person name="Detter C."/>
            <person name="Tapia R."/>
            <person name="Han C."/>
            <person name="Goodwin L."/>
            <person name="Pitluck S."/>
            <person name="Liolios K."/>
            <person name="Ivanova N."/>
            <person name="Mavromatis K."/>
            <person name="Mikhailova N."/>
            <person name="Pati A."/>
            <person name="Chen A."/>
            <person name="Palaniappan K."/>
            <person name="Land M."/>
            <person name="Hauser L."/>
            <person name="Chang Y."/>
            <person name="Jeffries C."/>
            <person name="Rohde M."/>
            <person name="Sikorski J."/>
            <person name="Pukall R."/>
            <person name="Goker M."/>
            <person name="Woyke T."/>
            <person name="Bristow J."/>
            <person name="Eisen J."/>
            <person name="Markowitz V."/>
            <person name="Hugenholtz P."/>
            <person name="Kyrpides N."/>
            <person name="Klenk H."/>
        </authorList>
    </citation>
    <scope>NUCLEOTIDE SEQUENCE [LARGE SCALE GENOMIC DNA]</scope>
    <source>
        <strain evidence="2">ATCC 9345 / DSM 20595 / CCUG 17215 / LMG 16163 / NBRC 15585 / NCTC 8452 / 11018</strain>
    </source>
</reference>
<dbReference type="InterPro" id="IPR035965">
    <property type="entry name" value="PAS-like_dom_sf"/>
</dbReference>
<protein>
    <recommendedName>
        <fullName evidence="3">Aerotaxis receptor</fullName>
    </recommendedName>
</protein>
<dbReference type="KEGG" id="ahe:Arch_1394"/>
<dbReference type="OrthoDB" id="266313at2"/>
<accession>D7BKB6</accession>
<dbReference type="Gene3D" id="3.30.450.20">
    <property type="entry name" value="PAS domain"/>
    <property type="match status" value="1"/>
</dbReference>
<evidence type="ECO:0000313" key="2">
    <source>
        <dbReference type="Proteomes" id="UP000000376"/>
    </source>
</evidence>
<dbReference type="SUPFAM" id="SSF55785">
    <property type="entry name" value="PYP-like sensor domain (PAS domain)"/>
    <property type="match status" value="1"/>
</dbReference>
<proteinExistence type="predicted"/>